<accession>A0A2N5EBF5</accession>
<dbReference type="InterPro" id="IPR021225">
    <property type="entry name" value="Tlde1_dom"/>
</dbReference>
<gene>
    <name evidence="2" type="ORF">CYR32_04270</name>
</gene>
<feature type="domain" description="Tlde1" evidence="1">
    <location>
        <begin position="21"/>
        <end position="116"/>
    </location>
</feature>
<name>A0A2N5EBF5_9GAMM</name>
<sequence length="123" mass="13985">MTWIYHQRSGDLYLNGEFIGTGYAGRMTNKNNPDRQHVRGLGPLPRGTYHFGQISRKFGPMTVQLVPDATNTMYGRSHFYVHAERRNPPFGWASEGCIVVNATIRHRLVNSIRGGERQLVVVE</sequence>
<comment type="caution">
    <text evidence="2">The sequence shown here is derived from an EMBL/GenBank/DDBJ whole genome shotgun (WGS) entry which is preliminary data.</text>
</comment>
<dbReference type="RefSeq" id="WP_101822886.1">
    <property type="nucleotide sequence ID" value="NZ_PJZH01000002.1"/>
</dbReference>
<dbReference type="OrthoDB" id="7569468at2"/>
<evidence type="ECO:0000313" key="2">
    <source>
        <dbReference type="EMBL" id="PLR39434.1"/>
    </source>
</evidence>
<dbReference type="Proteomes" id="UP000234503">
    <property type="component" value="Unassembled WGS sequence"/>
</dbReference>
<dbReference type="AlphaFoldDB" id="A0A2N5EBF5"/>
<organism evidence="2 3">
    <name type="scientific">Chimaeribacter coloradensis</name>
    <dbReference type="NCBI Taxonomy" id="2060068"/>
    <lineage>
        <taxon>Bacteria</taxon>
        <taxon>Pseudomonadati</taxon>
        <taxon>Pseudomonadota</taxon>
        <taxon>Gammaproteobacteria</taxon>
        <taxon>Enterobacterales</taxon>
        <taxon>Yersiniaceae</taxon>
        <taxon>Chimaeribacter</taxon>
    </lineage>
</organism>
<dbReference type="Pfam" id="PF10908">
    <property type="entry name" value="Tlde1_dom"/>
    <property type="match status" value="1"/>
</dbReference>
<evidence type="ECO:0000313" key="3">
    <source>
        <dbReference type="Proteomes" id="UP000234503"/>
    </source>
</evidence>
<proteinExistence type="predicted"/>
<keyword evidence="3" id="KW-1185">Reference proteome</keyword>
<reference evidence="2 3" key="1">
    <citation type="submission" date="2017-12" db="EMBL/GenBank/DDBJ databases">
        <title>Characterization of six clinical isolates of Enterochimera gen. nov., a novel genus of the Yersiniaciae family and the three species Enterochimera arupensis sp. nov., Enterochimera coloradensis sp. nov, and Enterochimera californica sp. nov.</title>
        <authorList>
            <person name="Rossi A."/>
            <person name="Fisher M."/>
        </authorList>
    </citation>
    <scope>NUCLEOTIDE SEQUENCE [LARGE SCALE GENOMIC DNA]</scope>
    <source>
        <strain evidence="3">2016-Iso4</strain>
    </source>
</reference>
<protein>
    <submittedName>
        <fullName evidence="2">DUF2778 domain-containing protein</fullName>
    </submittedName>
</protein>
<evidence type="ECO:0000259" key="1">
    <source>
        <dbReference type="Pfam" id="PF10908"/>
    </source>
</evidence>
<dbReference type="EMBL" id="PJZH01000002">
    <property type="protein sequence ID" value="PLR39434.1"/>
    <property type="molecule type" value="Genomic_DNA"/>
</dbReference>